<feature type="transmembrane region" description="Helical" evidence="5">
    <location>
        <begin position="555"/>
        <end position="576"/>
    </location>
</feature>
<evidence type="ECO:0000259" key="6">
    <source>
        <dbReference type="PROSITE" id="PS50850"/>
    </source>
</evidence>
<dbReference type="Gene3D" id="1.20.1250.20">
    <property type="entry name" value="MFS general substrate transporter like domains"/>
    <property type="match status" value="1"/>
</dbReference>
<dbReference type="PANTHER" id="PTHR42718:SF39">
    <property type="entry name" value="ACTINORHODIN TRANSPORTER-RELATED"/>
    <property type="match status" value="1"/>
</dbReference>
<feature type="transmembrane region" description="Helical" evidence="5">
    <location>
        <begin position="396"/>
        <end position="415"/>
    </location>
</feature>
<evidence type="ECO:0000256" key="2">
    <source>
        <dbReference type="ARBA" id="ARBA00022692"/>
    </source>
</evidence>
<feature type="transmembrane region" description="Helical" evidence="5">
    <location>
        <begin position="198"/>
        <end position="221"/>
    </location>
</feature>
<dbReference type="Proteomes" id="UP001161094">
    <property type="component" value="Unassembled WGS sequence"/>
</dbReference>
<evidence type="ECO:0000256" key="4">
    <source>
        <dbReference type="ARBA" id="ARBA00023136"/>
    </source>
</evidence>
<dbReference type="CDD" id="cd17321">
    <property type="entry name" value="MFS_MMR_MDR_like"/>
    <property type="match status" value="1"/>
</dbReference>
<feature type="transmembrane region" description="Helical" evidence="5">
    <location>
        <begin position="227"/>
        <end position="248"/>
    </location>
</feature>
<evidence type="ECO:0000313" key="8">
    <source>
        <dbReference type="Proteomes" id="UP001161094"/>
    </source>
</evidence>
<name>A0AA42S7H5_9BURK</name>
<dbReference type="InterPro" id="IPR020846">
    <property type="entry name" value="MFS_dom"/>
</dbReference>
<accession>A0AA42S7H5</accession>
<keyword evidence="2 5" id="KW-0812">Transmembrane</keyword>
<dbReference type="AlphaFoldDB" id="A0AA42S7H5"/>
<organism evidence="7 8">
    <name type="scientific">Achromobacter spanius</name>
    <dbReference type="NCBI Taxonomy" id="217203"/>
    <lineage>
        <taxon>Bacteria</taxon>
        <taxon>Pseudomonadati</taxon>
        <taxon>Pseudomonadota</taxon>
        <taxon>Betaproteobacteria</taxon>
        <taxon>Burkholderiales</taxon>
        <taxon>Alcaligenaceae</taxon>
        <taxon>Achromobacter</taxon>
    </lineage>
</organism>
<dbReference type="InterPro" id="IPR036259">
    <property type="entry name" value="MFS_trans_sf"/>
</dbReference>
<evidence type="ECO:0000256" key="3">
    <source>
        <dbReference type="ARBA" id="ARBA00022989"/>
    </source>
</evidence>
<feature type="transmembrane region" description="Helical" evidence="5">
    <location>
        <begin position="322"/>
        <end position="341"/>
    </location>
</feature>
<feature type="domain" description="Major facilitator superfamily (MFS) profile" evidence="6">
    <location>
        <begin position="132"/>
        <end position="581"/>
    </location>
</feature>
<feature type="transmembrane region" description="Helical" evidence="5">
    <location>
        <begin position="167"/>
        <end position="186"/>
    </location>
</feature>
<feature type="transmembrane region" description="Helical" evidence="5">
    <location>
        <begin position="514"/>
        <end position="543"/>
    </location>
</feature>
<dbReference type="PANTHER" id="PTHR42718">
    <property type="entry name" value="MAJOR FACILITATOR SUPERFAMILY MULTIDRUG TRANSPORTER MFSC"/>
    <property type="match status" value="1"/>
</dbReference>
<feature type="transmembrane region" description="Helical" evidence="5">
    <location>
        <begin position="483"/>
        <end position="502"/>
    </location>
</feature>
<dbReference type="InterPro" id="IPR011701">
    <property type="entry name" value="MFS"/>
</dbReference>
<dbReference type="GO" id="GO:0016020">
    <property type="term" value="C:membrane"/>
    <property type="evidence" value="ECO:0007669"/>
    <property type="project" value="UniProtKB-SubCell"/>
</dbReference>
<reference evidence="7" key="1">
    <citation type="submission" date="2022-09" db="EMBL/GenBank/DDBJ databases">
        <title>Intensive care unit water sources are persistently colonized with multi-drug resistant bacteria and are the site of extensive horizontal gene transfer of antibiotic resistance genes.</title>
        <authorList>
            <person name="Diorio-Toth L."/>
        </authorList>
    </citation>
    <scope>NUCLEOTIDE SEQUENCE</scope>
    <source>
        <strain evidence="7">GD03843</strain>
    </source>
</reference>
<comment type="caution">
    <text evidence="7">The sequence shown here is derived from an EMBL/GenBank/DDBJ whole genome shotgun (WGS) entry which is preliminary data.</text>
</comment>
<feature type="transmembrane region" description="Helical" evidence="5">
    <location>
        <begin position="260"/>
        <end position="279"/>
    </location>
</feature>
<protein>
    <submittedName>
        <fullName evidence="7">MFS transporter</fullName>
    </submittedName>
</protein>
<keyword evidence="4 5" id="KW-0472">Membrane</keyword>
<dbReference type="PROSITE" id="PS50850">
    <property type="entry name" value="MFS"/>
    <property type="match status" value="1"/>
</dbReference>
<feature type="transmembrane region" description="Helical" evidence="5">
    <location>
        <begin position="130"/>
        <end position="155"/>
    </location>
</feature>
<keyword evidence="3 5" id="KW-1133">Transmembrane helix</keyword>
<evidence type="ECO:0000256" key="5">
    <source>
        <dbReference type="SAM" id="Phobius"/>
    </source>
</evidence>
<feature type="transmembrane region" description="Helical" evidence="5">
    <location>
        <begin position="457"/>
        <end position="477"/>
    </location>
</feature>
<sequence length="581" mass="61483">MKLKRGLYTARGILHGLRQRLGGFAEESAASDHQEDAYVVLFHVYLVRTKMYVKYALMSVVEQHCLDHHALRDECPCEPAVRPRPGTSDLEPQDMNTETRPAGALEAAFASSERAAARNVGTAAPDPRRWLALAVLLTGTLLPPLDFFIVNVALPAIRTDLQASSDVSQLVISVYAAAYAVTLILGGRLGDLYGRKRVFIAGMLGFGVASALCGLAPSPGLLVAGRLLQGISAAIMAPQSLASIHAIFPASEKNRALSRYGATFGLASVGGQLLGGVLVSTSPWGLGWRSVFLINLPIIILAIPAAMMLLRESRAERSPRLDVPGAVLLAIGLLALVVPLIEGQQHHWPWWCIVPLALSMPLLWLFWQYEKAEESAGRTPLVLPSLLAVRGLRRSLASTFFFYALAAFFLVFAVYEHTGLGHDALTAGLAILPLGIGFFLGPLCSPHIARRMGSRTAGFGMALEVLGLVMVAALALAGASSWLALPLFLIGAGQGIALPALVRLNVDHVEARWAGLASGLVNATLQISAAVSVALFGGLFIAIAPDGASAQDVQLGFAVASLAIAASLALAAALSWKRQDT</sequence>
<comment type="subcellular location">
    <subcellularLocation>
        <location evidence="1">Membrane</location>
        <topology evidence="1">Multi-pass membrane protein</topology>
    </subcellularLocation>
</comment>
<dbReference type="SUPFAM" id="SSF103473">
    <property type="entry name" value="MFS general substrate transporter"/>
    <property type="match status" value="1"/>
</dbReference>
<dbReference type="Pfam" id="PF07690">
    <property type="entry name" value="MFS_1"/>
    <property type="match status" value="1"/>
</dbReference>
<dbReference type="RefSeq" id="WP_279997144.1">
    <property type="nucleotide sequence ID" value="NZ_JAOCDZ010000026.1"/>
</dbReference>
<proteinExistence type="predicted"/>
<evidence type="ECO:0000313" key="7">
    <source>
        <dbReference type="EMBL" id="MDH0739523.1"/>
    </source>
</evidence>
<dbReference type="EMBL" id="JAOCDZ010000026">
    <property type="protein sequence ID" value="MDH0739523.1"/>
    <property type="molecule type" value="Genomic_DNA"/>
</dbReference>
<gene>
    <name evidence="7" type="ORF">N5D93_27200</name>
</gene>
<feature type="transmembrane region" description="Helical" evidence="5">
    <location>
        <begin position="347"/>
        <end position="367"/>
    </location>
</feature>
<feature type="transmembrane region" description="Helical" evidence="5">
    <location>
        <begin position="427"/>
        <end position="445"/>
    </location>
</feature>
<evidence type="ECO:0000256" key="1">
    <source>
        <dbReference type="ARBA" id="ARBA00004141"/>
    </source>
</evidence>
<dbReference type="GO" id="GO:0022857">
    <property type="term" value="F:transmembrane transporter activity"/>
    <property type="evidence" value="ECO:0007669"/>
    <property type="project" value="InterPro"/>
</dbReference>
<dbReference type="Gene3D" id="1.20.1720.10">
    <property type="entry name" value="Multidrug resistance protein D"/>
    <property type="match status" value="1"/>
</dbReference>
<feature type="transmembrane region" description="Helical" evidence="5">
    <location>
        <begin position="291"/>
        <end position="310"/>
    </location>
</feature>